<protein>
    <recommendedName>
        <fullName evidence="7">2-oxoadipate dioxygenase/decarboxylase</fullName>
        <ecNumber evidence="6">1.13.11.93</ecNumber>
    </recommendedName>
    <alternativeName>
        <fullName evidence="8">2-hydroxyglutarate synthase</fullName>
    </alternativeName>
</protein>
<evidence type="ECO:0000256" key="7">
    <source>
        <dbReference type="ARBA" id="ARBA00035034"/>
    </source>
</evidence>
<evidence type="ECO:0000256" key="8">
    <source>
        <dbReference type="ARBA" id="ARBA00035045"/>
    </source>
</evidence>
<accession>A0A167SMM8</accession>
<evidence type="ECO:0000256" key="4">
    <source>
        <dbReference type="ARBA" id="ARBA00023004"/>
    </source>
</evidence>
<evidence type="ECO:0000256" key="2">
    <source>
        <dbReference type="ARBA" id="ARBA00022964"/>
    </source>
</evidence>
<evidence type="ECO:0000313" key="9">
    <source>
        <dbReference type="EMBL" id="KZN87363.1"/>
    </source>
</evidence>
<evidence type="ECO:0000256" key="1">
    <source>
        <dbReference type="ARBA" id="ARBA00001954"/>
    </source>
</evidence>
<gene>
    <name evidence="9" type="ORF">EN45_059230</name>
</gene>
<keyword evidence="4" id="KW-0408">Iron</keyword>
<keyword evidence="2" id="KW-0223">Dioxygenase</keyword>
<dbReference type="OMA" id="LAWFRYY"/>
<reference evidence="9" key="1">
    <citation type="journal article" date="2014" name="Genome Announc.">
        <title>Complete sequencing and chromosome-scale genome assembly of the industrial progenitor strain P2niaD18 from the penicillin producer Penicillium chrysogenum.</title>
        <authorList>
            <person name="Specht T."/>
            <person name="Dahlmann T.A."/>
            <person name="Zadra I."/>
            <person name="Kurnsteiner H."/>
            <person name="Kuck U."/>
        </authorList>
    </citation>
    <scope>NUCLEOTIDE SEQUENCE [LARGE SCALE GENOMIC DNA]</scope>
    <source>
        <strain evidence="9">P2niaD18</strain>
    </source>
</reference>
<dbReference type="AlphaFoldDB" id="A0A167SMM8"/>
<dbReference type="PANTHER" id="PTHR39479:SF2">
    <property type="entry name" value="2-OXOADIPATE DIOXYGENASE_DECARBOXYLASE"/>
    <property type="match status" value="1"/>
</dbReference>
<dbReference type="PhylomeDB" id="A0A167SMM8"/>
<dbReference type="CDD" id="cd16348">
    <property type="entry name" value="VOC_YdcJ_like"/>
    <property type="match status" value="1"/>
</dbReference>
<keyword evidence="3" id="KW-0560">Oxidoreductase</keyword>
<comment type="similarity">
    <text evidence="5">Belongs to the 2-oxoadipate dioxygenase/decarboxylase family.</text>
</comment>
<evidence type="ECO:0000256" key="3">
    <source>
        <dbReference type="ARBA" id="ARBA00023002"/>
    </source>
</evidence>
<dbReference type="GO" id="GO:0051213">
    <property type="term" value="F:dioxygenase activity"/>
    <property type="evidence" value="ECO:0007669"/>
    <property type="project" value="UniProtKB-KW"/>
</dbReference>
<dbReference type="Gene3D" id="3.10.180.80">
    <property type="entry name" value="Uncharacterised protein PF07063, DUF1338"/>
    <property type="match status" value="1"/>
</dbReference>
<sequence>MKSETTSRHHAAPAKIRDAFSRAMSAMYASEVPLYGRLLSLVSRVNKTTLEQDGLLRQRLEATDDLDRIDMERHGAIRVGTPAELHSVRRVLHVMNMLPTGFYDLSAAGVPVYATCFRPHSASELSKNPFRLFVSLLQLHLITDEKLRTIATETLARRQIFSDRMYELLDICERYGGLTDAEAEEFVQEARDSFRWHASAAVPYDDYMRLLRDNSVLADIVAFRSPHINHLTPRTLDIDEVQSDMLNQGIPLKEYVEGPPKRKCPILLRQTSFKAIEEAIEFPNGNKCDPRVLPSAVSGYHTARFGEVEQRGVALTIKGRQMYDSMLQSALQDGITAAHGDAYSLKFARFPDSWEELRAEGLAWFQYRVDWDQLQSSETPKSDDLEYLIRSGYVVYEPIVYEDFLPISAAGIFQSNLAKPGTTNGGSPKMVPCSNRREFELALGAATMDEMILYKNIQEESLLKCRQCVQDLKLGAATRQENSM</sequence>
<name>A0A167SMM8_PENCH</name>
<dbReference type="SMART" id="SM01150">
    <property type="entry name" value="DUF1338"/>
    <property type="match status" value="1"/>
</dbReference>
<dbReference type="Pfam" id="PF07063">
    <property type="entry name" value="HGLS"/>
    <property type="match status" value="1"/>
</dbReference>
<evidence type="ECO:0000256" key="6">
    <source>
        <dbReference type="ARBA" id="ARBA00035023"/>
    </source>
</evidence>
<dbReference type="InterPro" id="IPR009770">
    <property type="entry name" value="HGLS"/>
</dbReference>
<evidence type="ECO:0000256" key="5">
    <source>
        <dbReference type="ARBA" id="ARBA00035013"/>
    </source>
</evidence>
<proteinExistence type="inferred from homology"/>
<comment type="cofactor">
    <cofactor evidence="1">
        <name>Fe(2+)</name>
        <dbReference type="ChEBI" id="CHEBI:29033"/>
    </cofactor>
</comment>
<organism evidence="9">
    <name type="scientific">Penicillium chrysogenum</name>
    <name type="common">Penicillium notatum</name>
    <dbReference type="NCBI Taxonomy" id="5076"/>
    <lineage>
        <taxon>Eukaryota</taxon>
        <taxon>Fungi</taxon>
        <taxon>Dikarya</taxon>
        <taxon>Ascomycota</taxon>
        <taxon>Pezizomycotina</taxon>
        <taxon>Eurotiomycetes</taxon>
        <taxon>Eurotiomycetidae</taxon>
        <taxon>Eurotiales</taxon>
        <taxon>Aspergillaceae</taxon>
        <taxon>Penicillium</taxon>
        <taxon>Penicillium chrysogenum species complex</taxon>
    </lineage>
</organism>
<dbReference type="EMBL" id="CM002799">
    <property type="protein sequence ID" value="KZN87363.1"/>
    <property type="molecule type" value="Genomic_DNA"/>
</dbReference>
<dbReference type="Proteomes" id="UP000076449">
    <property type="component" value="Chromosome II"/>
</dbReference>
<dbReference type="PANTHER" id="PTHR39479">
    <property type="match status" value="1"/>
</dbReference>
<dbReference type="InterPro" id="IPR047869">
    <property type="entry name" value="YdcJ_bac-like"/>
</dbReference>
<dbReference type="EC" id="1.13.11.93" evidence="6"/>